<evidence type="ECO:0000313" key="1">
    <source>
        <dbReference type="EMBL" id="CAK5007948.1"/>
    </source>
</evidence>
<comment type="caution">
    <text evidence="1">The sequence shown here is derived from an EMBL/GenBank/DDBJ whole genome shotgun (WGS) entry which is preliminary data.</text>
</comment>
<dbReference type="EMBL" id="CAVMJV010000001">
    <property type="protein sequence ID" value="CAK5007948.1"/>
    <property type="molecule type" value="Genomic_DNA"/>
</dbReference>
<accession>A0ACB0XM05</accession>
<reference evidence="1" key="1">
    <citation type="submission" date="2023-11" db="EMBL/GenBank/DDBJ databases">
        <authorList>
            <person name="Poullet M."/>
        </authorList>
    </citation>
    <scope>NUCLEOTIDE SEQUENCE</scope>
    <source>
        <strain evidence="1">E1834</strain>
    </source>
</reference>
<name>A0ACB0XM05_MELEN</name>
<sequence length="240" mass="27886">MKFSVLFLFSFLILNYYEIHSIELERFKGDDGVNGGSDWSKKGKDPEILDEEKDEIWNILMELESDGLDEMSTYSIDSNNASINENNSKNKLNNNLTTLATEKESNFNESKLLNPSPSEPKNLLSTHLTEEELRLPDSLQPLKYEIKIIFDSELNTIQGQVWKGRHALIRELHNINEIFLKRMVNWGNYIHIKLTISTINLKFFLNILKKCQLTSLKISEFLILYFRSYGQKCIILMGNL</sequence>
<organism evidence="1 2">
    <name type="scientific">Meloidogyne enterolobii</name>
    <name type="common">Root-knot nematode worm</name>
    <name type="synonym">Meloidogyne mayaguensis</name>
    <dbReference type="NCBI Taxonomy" id="390850"/>
    <lineage>
        <taxon>Eukaryota</taxon>
        <taxon>Metazoa</taxon>
        <taxon>Ecdysozoa</taxon>
        <taxon>Nematoda</taxon>
        <taxon>Chromadorea</taxon>
        <taxon>Rhabditida</taxon>
        <taxon>Tylenchina</taxon>
        <taxon>Tylenchomorpha</taxon>
        <taxon>Tylenchoidea</taxon>
        <taxon>Meloidogynidae</taxon>
        <taxon>Meloidogyninae</taxon>
        <taxon>Meloidogyne</taxon>
    </lineage>
</organism>
<proteinExistence type="predicted"/>
<evidence type="ECO:0000313" key="2">
    <source>
        <dbReference type="Proteomes" id="UP001497535"/>
    </source>
</evidence>
<keyword evidence="2" id="KW-1185">Reference proteome</keyword>
<gene>
    <name evidence="1" type="ORF">MENTE1834_LOCUS922</name>
</gene>
<protein>
    <submittedName>
        <fullName evidence="1">Uncharacterized protein</fullName>
    </submittedName>
</protein>
<dbReference type="Proteomes" id="UP001497535">
    <property type="component" value="Unassembled WGS sequence"/>
</dbReference>